<evidence type="ECO:0008006" key="3">
    <source>
        <dbReference type="Google" id="ProtNLM"/>
    </source>
</evidence>
<dbReference type="EMBL" id="OM810291">
    <property type="protein sequence ID" value="UOT57997.1"/>
    <property type="molecule type" value="Genomic_DNA"/>
</dbReference>
<keyword evidence="2" id="KW-1185">Reference proteome</keyword>
<dbReference type="GeneID" id="77932604"/>
<reference evidence="1" key="1">
    <citation type="submission" date="2022-02" db="EMBL/GenBank/DDBJ databases">
        <title>The Aeromonas hydrophila phage ZPAH14.</title>
        <authorList>
            <person name="Li J."/>
        </authorList>
    </citation>
    <scope>NUCLEOTIDE SEQUENCE</scope>
</reference>
<name>A0AAE9KJR0_9CAUD</name>
<organism evidence="1 2">
    <name type="scientific">Aeromonas phage ZPAH14</name>
    <dbReference type="NCBI Taxonomy" id="2924887"/>
    <lineage>
        <taxon>Viruses</taxon>
        <taxon>Duplodnaviria</taxon>
        <taxon>Heunggongvirae</taxon>
        <taxon>Uroviricota</taxon>
        <taxon>Caudoviricetes</taxon>
        <taxon>Chaseviridae</taxon>
        <taxon>Nefertitivirinae</taxon>
        <taxon>Shantouvirus</taxon>
        <taxon>Shantouvirus ZPAH14</taxon>
    </lineage>
</organism>
<dbReference type="KEGG" id="vg:77932604"/>
<dbReference type="PROSITE" id="PS51257">
    <property type="entry name" value="PROKAR_LIPOPROTEIN"/>
    <property type="match status" value="1"/>
</dbReference>
<protein>
    <recommendedName>
        <fullName evidence="3">Lipoprotein</fullName>
    </recommendedName>
</protein>
<evidence type="ECO:0000313" key="1">
    <source>
        <dbReference type="EMBL" id="UOT57997.1"/>
    </source>
</evidence>
<sequence length="42" mass="4440">MRKLIAAVAAIWLAGCTIIEHSEHTTVSSDASIQGITINMGE</sequence>
<accession>A0AAE9KJR0</accession>
<evidence type="ECO:0000313" key="2">
    <source>
        <dbReference type="Proteomes" id="UP000830307"/>
    </source>
</evidence>
<proteinExistence type="predicted"/>
<dbReference type="Proteomes" id="UP000830307">
    <property type="component" value="Segment"/>
</dbReference>
<dbReference type="RefSeq" id="YP_010656706.1">
    <property type="nucleotide sequence ID" value="NC_070840.1"/>
</dbReference>